<keyword evidence="3" id="KW-1185">Reference proteome</keyword>
<keyword evidence="2" id="KW-0808">Transferase</keyword>
<dbReference type="Pfam" id="PF00535">
    <property type="entry name" value="Glycos_transf_2"/>
    <property type="match status" value="1"/>
</dbReference>
<comment type="caution">
    <text evidence="2">The sequence shown here is derived from an EMBL/GenBank/DDBJ whole genome shotgun (WGS) entry which is preliminary data.</text>
</comment>
<gene>
    <name evidence="2" type="ORF">HNQ99_000487</name>
</gene>
<proteinExistence type="predicted"/>
<dbReference type="InterPro" id="IPR001173">
    <property type="entry name" value="Glyco_trans_2-like"/>
</dbReference>
<dbReference type="Proteomes" id="UP000575068">
    <property type="component" value="Unassembled WGS sequence"/>
</dbReference>
<dbReference type="AlphaFoldDB" id="A0A840HRD5"/>
<accession>A0A840HRD5</accession>
<dbReference type="EMBL" id="JACHOV010000002">
    <property type="protein sequence ID" value="MBB4640199.1"/>
    <property type="molecule type" value="Genomic_DNA"/>
</dbReference>
<evidence type="ECO:0000259" key="1">
    <source>
        <dbReference type="Pfam" id="PF00535"/>
    </source>
</evidence>
<dbReference type="Gene3D" id="3.90.550.10">
    <property type="entry name" value="Spore Coat Polysaccharide Biosynthesis Protein SpsA, Chain A"/>
    <property type="match status" value="1"/>
</dbReference>
<sequence>MLDPIISVIIPVWNSPGLLRRCLDALEGQNLGRDTFEIIVVDNGSTDNTAEVARSVPGVILLKETRPGSYAARNRGLQHARGVYVAFTDADCLPAPDWLEKALDAAGRHPDAGVLAGRIELFEEGETEGPVFTDYERLFSFPQSHAARGNCATANWFSRKTVFEELGGFDERLKSGGDRQMALRIREAGLPLIHAPEMLVLHPVRASRGSLVQKRRRLSGGRWDRTGTPGRLLRVMLVTLYDTGRRLRRAALAPGLSLGRRLAVMRLTLELSIVATLEFWRLFRGQAAIRD</sequence>
<feature type="domain" description="Glycosyltransferase 2-like" evidence="1">
    <location>
        <begin position="7"/>
        <end position="157"/>
    </location>
</feature>
<dbReference type="GO" id="GO:0016740">
    <property type="term" value="F:transferase activity"/>
    <property type="evidence" value="ECO:0007669"/>
    <property type="project" value="UniProtKB-KW"/>
</dbReference>
<dbReference type="PANTHER" id="PTHR43685">
    <property type="entry name" value="GLYCOSYLTRANSFERASE"/>
    <property type="match status" value="1"/>
</dbReference>
<dbReference type="PANTHER" id="PTHR43685:SF2">
    <property type="entry name" value="GLYCOSYLTRANSFERASE 2-LIKE DOMAIN-CONTAINING PROTEIN"/>
    <property type="match status" value="1"/>
</dbReference>
<name>A0A840HRD5_9SPHN</name>
<evidence type="ECO:0000313" key="3">
    <source>
        <dbReference type="Proteomes" id="UP000575068"/>
    </source>
</evidence>
<protein>
    <submittedName>
        <fullName evidence="2">Glycosyltransferase involved in cell wall biosynthesis</fullName>
    </submittedName>
</protein>
<dbReference type="InterPro" id="IPR050834">
    <property type="entry name" value="Glycosyltransf_2"/>
</dbReference>
<evidence type="ECO:0000313" key="2">
    <source>
        <dbReference type="EMBL" id="MBB4640199.1"/>
    </source>
</evidence>
<reference evidence="2 3" key="1">
    <citation type="submission" date="2020-08" db="EMBL/GenBank/DDBJ databases">
        <title>Genomic Encyclopedia of Type Strains, Phase IV (KMG-IV): sequencing the most valuable type-strain genomes for metagenomic binning, comparative biology and taxonomic classification.</title>
        <authorList>
            <person name="Goeker M."/>
        </authorList>
    </citation>
    <scope>NUCLEOTIDE SEQUENCE [LARGE SCALE GENOMIC DNA]</scope>
    <source>
        <strain evidence="2 3">DSM 7465</strain>
    </source>
</reference>
<dbReference type="SUPFAM" id="SSF53448">
    <property type="entry name" value="Nucleotide-diphospho-sugar transferases"/>
    <property type="match status" value="1"/>
</dbReference>
<dbReference type="RefSeq" id="WP_184474070.1">
    <property type="nucleotide sequence ID" value="NZ_JACHOV010000002.1"/>
</dbReference>
<dbReference type="InterPro" id="IPR029044">
    <property type="entry name" value="Nucleotide-diphossugar_trans"/>
</dbReference>
<dbReference type="CDD" id="cd00761">
    <property type="entry name" value="Glyco_tranf_GTA_type"/>
    <property type="match status" value="1"/>
</dbReference>
<organism evidence="2 3">
    <name type="scientific">Rhizorhapis suberifaciens</name>
    <name type="common">corky root of lettuce</name>
    <dbReference type="NCBI Taxonomy" id="13656"/>
    <lineage>
        <taxon>Bacteria</taxon>
        <taxon>Pseudomonadati</taxon>
        <taxon>Pseudomonadota</taxon>
        <taxon>Alphaproteobacteria</taxon>
        <taxon>Sphingomonadales</taxon>
        <taxon>Sphingomonadaceae</taxon>
        <taxon>Rhizorhapis</taxon>
    </lineage>
</organism>